<organism evidence="7 8">
    <name type="scientific">Parasulfitobacter algicola</name>
    <dbReference type="NCBI Taxonomy" id="2614809"/>
    <lineage>
        <taxon>Bacteria</taxon>
        <taxon>Pseudomonadati</taxon>
        <taxon>Pseudomonadota</taxon>
        <taxon>Alphaproteobacteria</taxon>
        <taxon>Rhodobacterales</taxon>
        <taxon>Roseobacteraceae</taxon>
        <taxon>Parasulfitobacter</taxon>
    </lineage>
</organism>
<dbReference type="GO" id="GO:0005524">
    <property type="term" value="F:ATP binding"/>
    <property type="evidence" value="ECO:0007669"/>
    <property type="project" value="UniProtKB-KW"/>
</dbReference>
<dbReference type="SUPFAM" id="SSF52540">
    <property type="entry name" value="P-loop containing nucleoside triphosphate hydrolases"/>
    <property type="match status" value="1"/>
</dbReference>
<dbReference type="RefSeq" id="WP_174139368.1">
    <property type="nucleotide sequence ID" value="NZ_JABUFE010000011.1"/>
</dbReference>
<evidence type="ECO:0000256" key="4">
    <source>
        <dbReference type="ARBA" id="ARBA00022967"/>
    </source>
</evidence>
<sequence>MLIANDITVQLGHRTILSNVNFNAQPGTVTAIVGPNGSGKTTLLRALSGDVDYSGQVLLNGCDTRQLKSWELAAERAVLPQASTLAFPFTVIEVVRIGLQSGTSGETDSVAMQALNLVGLPHYANRFFQELSGGEQQRVQLARVLAQVWDPVLDGTPRWLLLDEPVASLDIGHQLQIMDIARNFAHAGGGVITVMHDLNLTALYADSVAVLAHGSVLAHDSPMQVMTDAILSKAYECSVKVNTPPPSGFTYLLPHSAGLATVSQDSL</sequence>
<evidence type="ECO:0000256" key="5">
    <source>
        <dbReference type="ARBA" id="ARBA00037066"/>
    </source>
</evidence>
<keyword evidence="4" id="KW-1278">Translocase</keyword>
<dbReference type="PANTHER" id="PTHR42794:SF1">
    <property type="entry name" value="HEMIN IMPORT ATP-BINDING PROTEIN HMUV"/>
    <property type="match status" value="1"/>
</dbReference>
<feature type="domain" description="ABC transporter" evidence="6">
    <location>
        <begin position="2"/>
        <end position="238"/>
    </location>
</feature>
<dbReference type="PROSITE" id="PS00211">
    <property type="entry name" value="ABC_TRANSPORTER_1"/>
    <property type="match status" value="1"/>
</dbReference>
<accession>A0ABX2IYH3</accession>
<dbReference type="InterPro" id="IPR003439">
    <property type="entry name" value="ABC_transporter-like_ATP-bd"/>
</dbReference>
<keyword evidence="3 7" id="KW-0067">ATP-binding</keyword>
<dbReference type="CDD" id="cd03214">
    <property type="entry name" value="ABC_Iron-Siderophores_B12_Hemin"/>
    <property type="match status" value="1"/>
</dbReference>
<dbReference type="InterPro" id="IPR003593">
    <property type="entry name" value="AAA+_ATPase"/>
</dbReference>
<dbReference type="PROSITE" id="PS50893">
    <property type="entry name" value="ABC_TRANSPORTER_2"/>
    <property type="match status" value="1"/>
</dbReference>
<dbReference type="Proteomes" id="UP000777935">
    <property type="component" value="Unassembled WGS sequence"/>
</dbReference>
<dbReference type="SMART" id="SM00382">
    <property type="entry name" value="AAA"/>
    <property type="match status" value="1"/>
</dbReference>
<comment type="function">
    <text evidence="5">Part of the ABC transporter complex HmuTUV involved in hemin import. Responsible for energy coupling to the transport system.</text>
</comment>
<evidence type="ECO:0000313" key="7">
    <source>
        <dbReference type="EMBL" id="NSX56212.1"/>
    </source>
</evidence>
<evidence type="ECO:0000259" key="6">
    <source>
        <dbReference type="PROSITE" id="PS50893"/>
    </source>
</evidence>
<evidence type="ECO:0000256" key="2">
    <source>
        <dbReference type="ARBA" id="ARBA00022741"/>
    </source>
</evidence>
<evidence type="ECO:0000313" key="8">
    <source>
        <dbReference type="Proteomes" id="UP000777935"/>
    </source>
</evidence>
<keyword evidence="1" id="KW-0813">Transport</keyword>
<dbReference type="InterPro" id="IPR027417">
    <property type="entry name" value="P-loop_NTPase"/>
</dbReference>
<keyword evidence="8" id="KW-1185">Reference proteome</keyword>
<dbReference type="Pfam" id="PF00005">
    <property type="entry name" value="ABC_tran"/>
    <property type="match status" value="1"/>
</dbReference>
<dbReference type="PANTHER" id="PTHR42794">
    <property type="entry name" value="HEMIN IMPORT ATP-BINDING PROTEIN HMUV"/>
    <property type="match status" value="1"/>
</dbReference>
<name>A0ABX2IYH3_9RHOB</name>
<gene>
    <name evidence="7" type="ORF">HRQ87_15565</name>
</gene>
<evidence type="ECO:0000256" key="3">
    <source>
        <dbReference type="ARBA" id="ARBA00022840"/>
    </source>
</evidence>
<proteinExistence type="predicted"/>
<dbReference type="EMBL" id="JABUFE010000011">
    <property type="protein sequence ID" value="NSX56212.1"/>
    <property type="molecule type" value="Genomic_DNA"/>
</dbReference>
<dbReference type="Gene3D" id="3.40.50.300">
    <property type="entry name" value="P-loop containing nucleotide triphosphate hydrolases"/>
    <property type="match status" value="1"/>
</dbReference>
<reference evidence="7 8" key="1">
    <citation type="submission" date="2020-06" db="EMBL/GenBank/DDBJ databases">
        <title>Sulfitobacter algicola sp. nov., isolated from green algae.</title>
        <authorList>
            <person name="Wang C."/>
        </authorList>
    </citation>
    <scope>NUCLEOTIDE SEQUENCE [LARGE SCALE GENOMIC DNA]</scope>
    <source>
        <strain evidence="7 8">1151</strain>
    </source>
</reference>
<evidence type="ECO:0000256" key="1">
    <source>
        <dbReference type="ARBA" id="ARBA00022448"/>
    </source>
</evidence>
<dbReference type="InterPro" id="IPR017871">
    <property type="entry name" value="ABC_transporter-like_CS"/>
</dbReference>
<protein>
    <submittedName>
        <fullName evidence="7">Heme ABC transporter ATP-binding protein</fullName>
    </submittedName>
</protein>
<comment type="caution">
    <text evidence="7">The sequence shown here is derived from an EMBL/GenBank/DDBJ whole genome shotgun (WGS) entry which is preliminary data.</text>
</comment>
<keyword evidence="2" id="KW-0547">Nucleotide-binding</keyword>
<dbReference type="NCBIfam" id="NF010068">
    <property type="entry name" value="PRK13548.1"/>
    <property type="match status" value="1"/>
</dbReference>